<proteinExistence type="predicted"/>
<dbReference type="InterPro" id="IPR035992">
    <property type="entry name" value="Ricin_B-like_lectins"/>
</dbReference>
<organism evidence="3 4">
    <name type="scientific">Duganella zoogloeoides</name>
    <dbReference type="NCBI Taxonomy" id="75659"/>
    <lineage>
        <taxon>Bacteria</taxon>
        <taxon>Pseudomonadati</taxon>
        <taxon>Pseudomonadota</taxon>
        <taxon>Betaproteobacteria</taxon>
        <taxon>Burkholderiales</taxon>
        <taxon>Oxalobacteraceae</taxon>
        <taxon>Telluria group</taxon>
        <taxon>Duganella</taxon>
    </lineage>
</organism>
<feature type="compositionally biased region" description="Polar residues" evidence="1">
    <location>
        <begin position="397"/>
        <end position="407"/>
    </location>
</feature>
<dbReference type="RefSeq" id="WP_019920017.1">
    <property type="nucleotide sequence ID" value="NZ_CP140152.1"/>
</dbReference>
<evidence type="ECO:0000313" key="3">
    <source>
        <dbReference type="EMBL" id="WQH02593.1"/>
    </source>
</evidence>
<sequence>MLPESDPAAGKPDQDSGSGEGKAGDNAEVKPDTSPDATAEPELKPEPRAEDKAEDKSAAVIAVQAKTSATPENKSLEEEELELSKQEKKERLAERKKELEQREKEAKDRRSELIKAVRFSAPAIDKALVDKFEALGIESHAFAAKDVARLMTNDAKLQEKVLDFFDLTLAQREDLLDRIGYYKGIVIDHSSANPVETGFREVLQRTRVASKLSKNVGNLVTSILYRKPNFSGYHENFYTSSESLHQVQKNGVTDIKSSLSVAGGKAASVGVGVSGSSHESNSSNSGTVKKKLYITANYFLPKIELSFDDTFPCASDEFEAACEEALATSTAESRFEGLVAVLGKFGQFVATQTLVGGRLFATNVKEFSGNESQEEMVQRYAARIKVAAESVTASFESDTSFEKSSQSNDREKGRNEQQSATIHAVGGEGAVVEQAGRWAESLYDYRRWAAVQRENLVPSIDLLNKKLRARVWDALGTFAVKNTALHLVGEYKAYFLFYGRYDVEIGQLTRHDTVILKNKGSERCLAVHGETPLSGGVIGKPFEWSQQLLWRITPNGNIVSTIPVSSGFPGRRHAVDFALTVVGKVPEKDAARPPSLAVELRELGSGANQLWDFTGRGELRNAAFGAGYALSMPLDNTPSLKLVGDGKDDTTIWSVREAAPEDIAKMEAHKAYGKLVHPSGLVLAIDGYEDSANTFALTDRRRVLLQPDNGGKHQLWHVRSDGVIISALSIGSNNSSMTTDVYLAQADDKQVYAQGERIAAQVFKTDDKGRAHIADAAQKPLYAGAVVVKPASGQRVTAVPAPDNALTFTLLPADARPITYSTGTAVKSAGCYRLKTVDKRELKIDGYLTGIEFVLEERNPGRLFKIDEYFRMRMRLSVVRKTGATKIELKDEPDNDTDRDFVSDADGHSDIRVDERFLLLPEGPIYSLRLHTGGKQRLAFEYRLVENGPWIGLSDSNDATQPLNVNLLTVGSALDAAASGTRVVGVALEYDASAQFLRPKLLRKLLS</sequence>
<feature type="region of interest" description="Disordered" evidence="1">
    <location>
        <begin position="397"/>
        <end position="418"/>
    </location>
</feature>
<dbReference type="Pfam" id="PF22693">
    <property type="entry name" value="MACPF_1"/>
    <property type="match status" value="1"/>
</dbReference>
<dbReference type="EMBL" id="CP140152">
    <property type="protein sequence ID" value="WQH02593.1"/>
    <property type="molecule type" value="Genomic_DNA"/>
</dbReference>
<evidence type="ECO:0000256" key="1">
    <source>
        <dbReference type="SAM" id="MobiDB-lite"/>
    </source>
</evidence>
<name>A0ABZ0XS97_9BURK</name>
<reference evidence="3 4" key="1">
    <citation type="submission" date="2023-11" db="EMBL/GenBank/DDBJ databases">
        <title>MicrobeMod: A computational toolkit for identifying prokaryotic methylation and restriction-modification with nanopore sequencing.</title>
        <authorList>
            <person name="Crits-Christoph A."/>
            <person name="Kang S.C."/>
            <person name="Lee H."/>
            <person name="Ostrov N."/>
        </authorList>
    </citation>
    <scope>NUCLEOTIDE SEQUENCE [LARGE SCALE GENOMIC DNA]</scope>
    <source>
        <strain evidence="3 4">ATCC 25935</strain>
    </source>
</reference>
<feature type="domain" description="MACPF-like" evidence="2">
    <location>
        <begin position="280"/>
        <end position="471"/>
    </location>
</feature>
<dbReference type="SUPFAM" id="SSF50370">
    <property type="entry name" value="Ricin B-like lectins"/>
    <property type="match status" value="1"/>
</dbReference>
<protein>
    <submittedName>
        <fullName evidence="3">MAC/perforin domain-containing protein</fullName>
    </submittedName>
</protein>
<accession>A0ABZ0XS97</accession>
<keyword evidence="4" id="KW-1185">Reference proteome</keyword>
<feature type="region of interest" description="Disordered" evidence="1">
    <location>
        <begin position="1"/>
        <end position="89"/>
    </location>
</feature>
<dbReference type="InterPro" id="IPR054586">
    <property type="entry name" value="MACPF_1_fungal"/>
</dbReference>
<evidence type="ECO:0000313" key="4">
    <source>
        <dbReference type="Proteomes" id="UP001326110"/>
    </source>
</evidence>
<feature type="compositionally biased region" description="Basic and acidic residues" evidence="1">
    <location>
        <begin position="22"/>
        <end position="33"/>
    </location>
</feature>
<gene>
    <name evidence="3" type="ORF">SR858_16075</name>
</gene>
<dbReference type="PROSITE" id="PS50231">
    <property type="entry name" value="RICIN_B_LECTIN"/>
    <property type="match status" value="1"/>
</dbReference>
<dbReference type="Proteomes" id="UP001326110">
    <property type="component" value="Chromosome"/>
</dbReference>
<dbReference type="CDD" id="cd00161">
    <property type="entry name" value="beta-trefoil_Ricin-like"/>
    <property type="match status" value="1"/>
</dbReference>
<feature type="compositionally biased region" description="Basic and acidic residues" evidence="1">
    <location>
        <begin position="41"/>
        <end position="57"/>
    </location>
</feature>
<evidence type="ECO:0000259" key="2">
    <source>
        <dbReference type="Pfam" id="PF22693"/>
    </source>
</evidence>